<sequence length="301" mass="33851">MSPLAPPSRRRAAWLKGEQRLRETVRSARASVRARRHGPGSMPDFLVIGGMRCGTTSLYSYLAQHPDVEPAIGKELQYFTVFHDRGERWYRGHFPPATPGRHTFEASPYYLYHPLAPQRIAAAMPEGRFVALLRDPAARAVSHYRHSVERGVEPLSFADALAAEDERLAPYLGHDVTSREAHAALRSFSYASRGLYADQLERWFEHVPREQVLVLKSEEMYADPAPVYDRVLDFLGLAPHTPDRFGVFSRPKPRIDAPADSTLAELERRFGPHNDRLANLLGWSSSWPAELSTPTSTSNPG</sequence>
<name>A0A495XZ61_9MICO</name>
<dbReference type="Gene3D" id="3.40.50.300">
    <property type="entry name" value="P-loop containing nucleotide triphosphate hydrolases"/>
    <property type="match status" value="1"/>
</dbReference>
<comment type="caution">
    <text evidence="4">The sequence shown here is derived from an EMBL/GenBank/DDBJ whole genome shotgun (WGS) entry which is preliminary data.</text>
</comment>
<dbReference type="InterPro" id="IPR000863">
    <property type="entry name" value="Sulfotransferase_dom"/>
</dbReference>
<dbReference type="PANTHER" id="PTHR10605">
    <property type="entry name" value="HEPARAN SULFATE SULFOTRANSFERASE"/>
    <property type="match status" value="1"/>
</dbReference>
<dbReference type="SUPFAM" id="SSF52540">
    <property type="entry name" value="P-loop containing nucleoside triphosphate hydrolases"/>
    <property type="match status" value="1"/>
</dbReference>
<dbReference type="RefSeq" id="WP_121032689.1">
    <property type="nucleotide sequence ID" value="NZ_RBXT01000001.1"/>
</dbReference>
<dbReference type="InterPro" id="IPR037359">
    <property type="entry name" value="NST/OST"/>
</dbReference>
<dbReference type="EMBL" id="RBXT01000001">
    <property type="protein sequence ID" value="RKT78455.1"/>
    <property type="molecule type" value="Genomic_DNA"/>
</dbReference>
<dbReference type="AlphaFoldDB" id="A0A495XZ61"/>
<protein>
    <submittedName>
        <fullName evidence="4">Sulfotransferase domain-containing protein</fullName>
    </submittedName>
</protein>
<dbReference type="PANTHER" id="PTHR10605:SF56">
    <property type="entry name" value="BIFUNCTIONAL HEPARAN SULFATE N-DEACETYLASE_N-SULFOTRANSFERASE"/>
    <property type="match status" value="1"/>
</dbReference>
<dbReference type="GO" id="GO:0008146">
    <property type="term" value="F:sulfotransferase activity"/>
    <property type="evidence" value="ECO:0007669"/>
    <property type="project" value="InterPro"/>
</dbReference>
<feature type="domain" description="Sulfotransferase" evidence="3">
    <location>
        <begin position="43"/>
        <end position="238"/>
    </location>
</feature>
<proteinExistence type="predicted"/>
<accession>A0A495XZ61</accession>
<reference evidence="4 5" key="1">
    <citation type="submission" date="2018-10" db="EMBL/GenBank/DDBJ databases">
        <title>Sequencing the genomes of 1000 actinobacteria strains.</title>
        <authorList>
            <person name="Klenk H.-P."/>
        </authorList>
    </citation>
    <scope>NUCLEOTIDE SEQUENCE [LARGE SCALE GENOMIC DNA]</scope>
    <source>
        <strain evidence="4 5">DSM 44267</strain>
    </source>
</reference>
<dbReference type="InterPro" id="IPR027417">
    <property type="entry name" value="P-loop_NTPase"/>
</dbReference>
<keyword evidence="1 4" id="KW-0808">Transferase</keyword>
<dbReference type="Pfam" id="PF00685">
    <property type="entry name" value="Sulfotransfer_1"/>
    <property type="match status" value="1"/>
</dbReference>
<evidence type="ECO:0000256" key="1">
    <source>
        <dbReference type="ARBA" id="ARBA00022679"/>
    </source>
</evidence>
<evidence type="ECO:0000259" key="3">
    <source>
        <dbReference type="Pfam" id="PF00685"/>
    </source>
</evidence>
<keyword evidence="5" id="KW-1185">Reference proteome</keyword>
<evidence type="ECO:0000256" key="2">
    <source>
        <dbReference type="ARBA" id="ARBA00023180"/>
    </source>
</evidence>
<evidence type="ECO:0000313" key="5">
    <source>
        <dbReference type="Proteomes" id="UP000278440"/>
    </source>
</evidence>
<dbReference type="Proteomes" id="UP000278440">
    <property type="component" value="Unassembled WGS sequence"/>
</dbReference>
<organism evidence="4 5">
    <name type="scientific">Terracoccus luteus</name>
    <dbReference type="NCBI Taxonomy" id="53356"/>
    <lineage>
        <taxon>Bacteria</taxon>
        <taxon>Bacillati</taxon>
        <taxon>Actinomycetota</taxon>
        <taxon>Actinomycetes</taxon>
        <taxon>Micrococcales</taxon>
        <taxon>Intrasporangiaceae</taxon>
        <taxon>Terracoccus</taxon>
    </lineage>
</organism>
<evidence type="ECO:0000313" key="4">
    <source>
        <dbReference type="EMBL" id="RKT78455.1"/>
    </source>
</evidence>
<keyword evidence="2" id="KW-0325">Glycoprotein</keyword>
<gene>
    <name evidence="4" type="ORF">DFJ68_1901</name>
</gene>
<dbReference type="OrthoDB" id="4508169at2"/>